<dbReference type="AlphaFoldDB" id="A0A846YPU9"/>
<dbReference type="PANTHER" id="PTHR33877">
    <property type="entry name" value="SLL1193 PROTEIN"/>
    <property type="match status" value="1"/>
</dbReference>
<reference evidence="2 3" key="1">
    <citation type="submission" date="2020-04" db="EMBL/GenBank/DDBJ databases">
        <title>MicrobeNet Type strains.</title>
        <authorList>
            <person name="Nicholson A.C."/>
        </authorList>
    </citation>
    <scope>NUCLEOTIDE SEQUENCE [LARGE SCALE GENOMIC DNA]</scope>
    <source>
        <strain evidence="2 3">JCM 3332</strain>
    </source>
</reference>
<dbReference type="InterPro" id="IPR003615">
    <property type="entry name" value="HNH_nuc"/>
</dbReference>
<protein>
    <submittedName>
        <fullName evidence="2">HNH endonuclease</fullName>
    </submittedName>
</protein>
<keyword evidence="2" id="KW-0540">Nuclease</keyword>
<dbReference type="EMBL" id="JAAXOT010000028">
    <property type="protein sequence ID" value="NKY60793.1"/>
    <property type="molecule type" value="Genomic_DNA"/>
</dbReference>
<evidence type="ECO:0000259" key="1">
    <source>
        <dbReference type="SMART" id="SM00507"/>
    </source>
</evidence>
<keyword evidence="2" id="KW-0255">Endonuclease</keyword>
<feature type="domain" description="HNH nuclease" evidence="1">
    <location>
        <begin position="6"/>
        <end position="59"/>
    </location>
</feature>
<gene>
    <name evidence="2" type="ORF">HGA15_32585</name>
</gene>
<proteinExistence type="predicted"/>
<evidence type="ECO:0000313" key="2">
    <source>
        <dbReference type="EMBL" id="NKY60793.1"/>
    </source>
</evidence>
<dbReference type="PANTHER" id="PTHR33877:SF2">
    <property type="entry name" value="OS07G0170200 PROTEIN"/>
    <property type="match status" value="1"/>
</dbReference>
<dbReference type="CDD" id="cd00085">
    <property type="entry name" value="HNHc"/>
    <property type="match status" value="1"/>
</dbReference>
<name>A0A846YPU9_9NOCA</name>
<dbReference type="InterPro" id="IPR052892">
    <property type="entry name" value="NA-targeting_endonuclease"/>
</dbReference>
<evidence type="ECO:0000313" key="3">
    <source>
        <dbReference type="Proteomes" id="UP000570678"/>
    </source>
</evidence>
<sequence>MAVSRRLRFEIFRRDAHTCRYCGATAPDVKLTIDHVTPVALGGTDEPGNLFTACADCNGGKTSIAPDAARVAEVSADAIRWSDALKQAAAEREAEYADNRATEDRFRAIWEEWTAGGRPLELPSGFGLSVRQFLAAGLTFSDLEALVDVAMNTRTVRGAERVWKYFCGCCWKRIEQAQVRAREIAGGQVSEFHVRGRHAEPEGVTRQIASGNEWSREQVLDILQLASKLGGIKVDDASITQWHAAANGGRWMDSDEMPAVELVRYIIERRCADDSGEKVPLSPEAITEMFANHRVLAGLESKFNHYATNDLPVTHDVIDLILRVILWEVLPADYSHDNQLATNLTTAIREAGLTFAGAFHFTYTFLRGQLDAYTPELLPEFARHYLEYIEQTPAGSA</sequence>
<dbReference type="SMART" id="SM00507">
    <property type="entry name" value="HNHc"/>
    <property type="match status" value="1"/>
</dbReference>
<dbReference type="GO" id="GO:0004519">
    <property type="term" value="F:endonuclease activity"/>
    <property type="evidence" value="ECO:0007669"/>
    <property type="project" value="UniProtKB-KW"/>
</dbReference>
<organism evidence="2 3">
    <name type="scientific">Nocardia flavorosea</name>
    <dbReference type="NCBI Taxonomy" id="53429"/>
    <lineage>
        <taxon>Bacteria</taxon>
        <taxon>Bacillati</taxon>
        <taxon>Actinomycetota</taxon>
        <taxon>Actinomycetes</taxon>
        <taxon>Mycobacteriales</taxon>
        <taxon>Nocardiaceae</taxon>
        <taxon>Nocardia</taxon>
    </lineage>
</organism>
<dbReference type="Proteomes" id="UP000570678">
    <property type="component" value="Unassembled WGS sequence"/>
</dbReference>
<dbReference type="InterPro" id="IPR029471">
    <property type="entry name" value="HNH_5"/>
</dbReference>
<keyword evidence="2" id="KW-0378">Hydrolase</keyword>
<dbReference type="Gene3D" id="1.10.30.50">
    <property type="match status" value="1"/>
</dbReference>
<comment type="caution">
    <text evidence="2">The sequence shown here is derived from an EMBL/GenBank/DDBJ whole genome shotgun (WGS) entry which is preliminary data.</text>
</comment>
<accession>A0A846YPU9</accession>
<keyword evidence="3" id="KW-1185">Reference proteome</keyword>
<dbReference type="Pfam" id="PF14279">
    <property type="entry name" value="HNH_5"/>
    <property type="match status" value="1"/>
</dbReference>
<dbReference type="RefSeq" id="WP_062979882.1">
    <property type="nucleotide sequence ID" value="NZ_JAAXOT010000028.1"/>
</dbReference>